<evidence type="ECO:0000256" key="3">
    <source>
        <dbReference type="ARBA" id="ARBA00022553"/>
    </source>
</evidence>
<dbReference type="PANTHER" id="PTHR45339:SF5">
    <property type="entry name" value="HISTIDINE KINASE"/>
    <property type="match status" value="1"/>
</dbReference>
<dbReference type="InterPro" id="IPR035965">
    <property type="entry name" value="PAS-like_dom_sf"/>
</dbReference>
<dbReference type="RefSeq" id="WP_148579124.1">
    <property type="nucleotide sequence ID" value="NZ_SDKK01000009.1"/>
</dbReference>
<dbReference type="SMART" id="SM00448">
    <property type="entry name" value="REC"/>
    <property type="match status" value="1"/>
</dbReference>
<evidence type="ECO:0000256" key="2">
    <source>
        <dbReference type="ARBA" id="ARBA00012438"/>
    </source>
</evidence>
<evidence type="ECO:0000259" key="10">
    <source>
        <dbReference type="PROSITE" id="PS50109"/>
    </source>
</evidence>
<dbReference type="Gene3D" id="3.40.50.2300">
    <property type="match status" value="1"/>
</dbReference>
<dbReference type="CDD" id="cd00082">
    <property type="entry name" value="HisKA"/>
    <property type="match status" value="1"/>
</dbReference>
<evidence type="ECO:0000313" key="13">
    <source>
        <dbReference type="Proteomes" id="UP000389128"/>
    </source>
</evidence>
<comment type="catalytic activity">
    <reaction evidence="1">
        <text>ATP + protein L-histidine = ADP + protein N-phospho-L-histidine.</text>
        <dbReference type="EC" id="2.7.13.3"/>
    </reaction>
</comment>
<reference evidence="12 13" key="1">
    <citation type="submission" date="2019-01" db="EMBL/GenBank/DDBJ databases">
        <title>Zoogloea oleivorans genome sequencing and assembly.</title>
        <authorList>
            <person name="Tancsics A."/>
            <person name="Farkas M."/>
            <person name="Kriszt B."/>
            <person name="Maroti G."/>
            <person name="Horvath B."/>
        </authorList>
    </citation>
    <scope>NUCLEOTIDE SEQUENCE [LARGE SCALE GENOMIC DNA]</scope>
    <source>
        <strain evidence="12 13">Buc</strain>
    </source>
</reference>
<feature type="domain" description="Histidine kinase" evidence="10">
    <location>
        <begin position="561"/>
        <end position="781"/>
    </location>
</feature>
<keyword evidence="9" id="KW-1133">Transmembrane helix</keyword>
<feature type="modified residue" description="4-aspartylphosphate" evidence="7">
    <location>
        <position position="856"/>
    </location>
</feature>
<dbReference type="Pfam" id="PF02518">
    <property type="entry name" value="HATPase_c"/>
    <property type="match status" value="1"/>
</dbReference>
<dbReference type="SMART" id="SM00387">
    <property type="entry name" value="HATPase_c"/>
    <property type="match status" value="1"/>
</dbReference>
<dbReference type="InterPro" id="IPR011006">
    <property type="entry name" value="CheY-like_superfamily"/>
</dbReference>
<dbReference type="SUPFAM" id="SSF55785">
    <property type="entry name" value="PYP-like sensor domain (PAS domain)"/>
    <property type="match status" value="1"/>
</dbReference>
<dbReference type="PRINTS" id="PR00344">
    <property type="entry name" value="BCTRLSENSOR"/>
</dbReference>
<comment type="caution">
    <text evidence="12">The sequence shown here is derived from an EMBL/GenBank/DDBJ whole genome shotgun (WGS) entry which is preliminary data.</text>
</comment>
<evidence type="ECO:0000256" key="1">
    <source>
        <dbReference type="ARBA" id="ARBA00000085"/>
    </source>
</evidence>
<dbReference type="InterPro" id="IPR003594">
    <property type="entry name" value="HATPase_dom"/>
</dbReference>
<evidence type="ECO:0000256" key="7">
    <source>
        <dbReference type="PROSITE-ProRule" id="PRU00169"/>
    </source>
</evidence>
<dbReference type="PANTHER" id="PTHR45339">
    <property type="entry name" value="HYBRID SIGNAL TRANSDUCTION HISTIDINE KINASE J"/>
    <property type="match status" value="1"/>
</dbReference>
<dbReference type="InterPro" id="IPR004358">
    <property type="entry name" value="Sig_transdc_His_kin-like_C"/>
</dbReference>
<dbReference type="CDD" id="cd16922">
    <property type="entry name" value="HATPase_EvgS-ArcB-TorS-like"/>
    <property type="match status" value="1"/>
</dbReference>
<protein>
    <recommendedName>
        <fullName evidence="6">Virulence sensor protein BvgS</fullName>
        <ecNumber evidence="2">2.7.13.3</ecNumber>
    </recommendedName>
</protein>
<dbReference type="Gene3D" id="1.10.287.130">
    <property type="match status" value="1"/>
</dbReference>
<accession>A0A6C2CXU2</accession>
<dbReference type="Gene3D" id="3.30.450.20">
    <property type="entry name" value="PAS domain"/>
    <property type="match status" value="1"/>
</dbReference>
<dbReference type="SUPFAM" id="SSF47384">
    <property type="entry name" value="Homodimeric domain of signal transducing histidine kinase"/>
    <property type="match status" value="1"/>
</dbReference>
<evidence type="ECO:0000256" key="5">
    <source>
        <dbReference type="ARBA" id="ARBA00058004"/>
    </source>
</evidence>
<dbReference type="PROSITE" id="PS50109">
    <property type="entry name" value="HIS_KIN"/>
    <property type="match status" value="1"/>
</dbReference>
<dbReference type="Pfam" id="PF00072">
    <property type="entry name" value="Response_reg"/>
    <property type="match status" value="1"/>
</dbReference>
<evidence type="ECO:0000259" key="11">
    <source>
        <dbReference type="PROSITE" id="PS50110"/>
    </source>
</evidence>
<feature type="domain" description="Response regulatory" evidence="11">
    <location>
        <begin position="807"/>
        <end position="921"/>
    </location>
</feature>
<dbReference type="InterPro" id="IPR036097">
    <property type="entry name" value="HisK_dim/P_sf"/>
</dbReference>
<feature type="transmembrane region" description="Helical" evidence="9">
    <location>
        <begin position="69"/>
        <end position="90"/>
    </location>
</feature>
<feature type="coiled-coil region" evidence="8">
    <location>
        <begin position="509"/>
        <end position="540"/>
    </location>
</feature>
<keyword evidence="9" id="KW-0812">Transmembrane</keyword>
<dbReference type="GO" id="GO:0000155">
    <property type="term" value="F:phosphorelay sensor kinase activity"/>
    <property type="evidence" value="ECO:0007669"/>
    <property type="project" value="InterPro"/>
</dbReference>
<feature type="transmembrane region" description="Helical" evidence="9">
    <location>
        <begin position="356"/>
        <end position="379"/>
    </location>
</feature>
<dbReference type="FunFam" id="3.30.565.10:FF:000010">
    <property type="entry name" value="Sensor histidine kinase RcsC"/>
    <property type="match status" value="1"/>
</dbReference>
<evidence type="ECO:0000256" key="6">
    <source>
        <dbReference type="ARBA" id="ARBA00070152"/>
    </source>
</evidence>
<dbReference type="Pfam" id="PF00512">
    <property type="entry name" value="HisKA"/>
    <property type="match status" value="1"/>
</dbReference>
<name>A0A6C2CXU2_9RHOO</name>
<keyword evidence="9" id="KW-0472">Membrane</keyword>
<organism evidence="12 13">
    <name type="scientific">Zoogloea oleivorans</name>
    <dbReference type="NCBI Taxonomy" id="1552750"/>
    <lineage>
        <taxon>Bacteria</taxon>
        <taxon>Pseudomonadati</taxon>
        <taxon>Pseudomonadota</taxon>
        <taxon>Betaproteobacteria</taxon>
        <taxon>Rhodocyclales</taxon>
        <taxon>Zoogloeaceae</taxon>
        <taxon>Zoogloea</taxon>
    </lineage>
</organism>
<keyword evidence="8" id="KW-0175">Coiled coil</keyword>
<sequence length="930" mass="101814">MLVATLWILFSDQLIGLVFHDPLVLAVAGTLKGWFFVAVSGAFLYRILNSLERSHRDALLPLPETARPGQLITVFLVLTAVLVLSGVLIYSSLAESIRRQQVEELEAVAQIKAGQVAEWVEARRAYAVDRSQGPFLMDVLETWQRSGDPQIEARLSARLQQDQHSHAYEAIELADADGNSLLTVGNLRHSADQLQEITRRALQSPTPVLADLSAISGDSRIHLSFAAQVRDHTRPERPVFGVMAFTLDARRELFPLAQAWPRKSASGEIVILRREGDQVVFLNDLRHRSPGQTALSFPVDSLLPAAQAMRIGPGNYAGPDYRGVPVLAAARAVSGTPWMLMAKIDQNEVFASVRGLAIASTAIVASIVAALALFLGMIWRQQRLREALVLRHSEDSYRSLFENMLNAVAHCKLIYRDGRPVDVVFLRVNPAFGEVTGLKVIVGRTLSEALPGHPATSAELLAALDQVVQTGQPARWEQYSVALARWFSYAVFRLAEGEFVAVFDNVTENRRIQAELEGHREKLEDMVKARTREIEVLNDELVGKAAEAQAATQAKSAFLASMSHEIRSPMNAIIGMAHLMRRAGCDPAQTEQLDKIDSAARHLLGVLNDILDLSKIEAGKLVLEKRDFQLTGLIRLITTVVGEGLRSKGLGFRVDLSGIPEFLHGDETRLSQALLNYLGNAVKFTEKGYISLRGRLVEENEREVLLRFEVEDTGIGMSAAQQMHLFEVFQQADDSMTRRFGGTGLGLSITRRIAELMGGNVGVDSEPGVGSTFWITVRLGRGVVVTSEPVATVSAEELLVRYFHGTRVLLVEDEAVNQEVALSLLADVGLAPDVAQNGAEAVNLAAGGGYALILMDMQMPVMDGLEATRRLRALGCRTPILAMTANAFAEDKVRCLEAGMNDFITKPVDPDALFAMLLRWLSEQPGASAV</sequence>
<dbReference type="EC" id="2.7.13.3" evidence="2"/>
<gene>
    <name evidence="12" type="ORF">ETQ85_11110</name>
</gene>
<dbReference type="InterPro" id="IPR005467">
    <property type="entry name" value="His_kinase_dom"/>
</dbReference>
<dbReference type="InterPro" id="IPR001789">
    <property type="entry name" value="Sig_transdc_resp-reg_receiver"/>
</dbReference>
<feature type="transmembrane region" description="Helical" evidence="9">
    <location>
        <begin position="26"/>
        <end position="48"/>
    </location>
</feature>
<dbReference type="OrthoDB" id="8670869at2"/>
<keyword evidence="3 7" id="KW-0597">Phosphoprotein</keyword>
<evidence type="ECO:0000256" key="9">
    <source>
        <dbReference type="SAM" id="Phobius"/>
    </source>
</evidence>
<evidence type="ECO:0000256" key="4">
    <source>
        <dbReference type="ARBA" id="ARBA00023012"/>
    </source>
</evidence>
<dbReference type="InterPro" id="IPR003661">
    <property type="entry name" value="HisK_dim/P_dom"/>
</dbReference>
<dbReference type="EMBL" id="SDKK01000009">
    <property type="protein sequence ID" value="TYC58424.1"/>
    <property type="molecule type" value="Genomic_DNA"/>
</dbReference>
<evidence type="ECO:0000313" key="12">
    <source>
        <dbReference type="EMBL" id="TYC58424.1"/>
    </source>
</evidence>
<dbReference type="Proteomes" id="UP000389128">
    <property type="component" value="Unassembled WGS sequence"/>
</dbReference>
<keyword evidence="4" id="KW-0902">Two-component regulatory system</keyword>
<evidence type="ECO:0000256" key="8">
    <source>
        <dbReference type="SAM" id="Coils"/>
    </source>
</evidence>
<dbReference type="Gene3D" id="3.30.565.10">
    <property type="entry name" value="Histidine kinase-like ATPase, C-terminal domain"/>
    <property type="match status" value="1"/>
</dbReference>
<dbReference type="InterPro" id="IPR036890">
    <property type="entry name" value="HATPase_C_sf"/>
</dbReference>
<keyword evidence="13" id="KW-1185">Reference proteome</keyword>
<dbReference type="SUPFAM" id="SSF52172">
    <property type="entry name" value="CheY-like"/>
    <property type="match status" value="1"/>
</dbReference>
<dbReference type="SMART" id="SM00388">
    <property type="entry name" value="HisKA"/>
    <property type="match status" value="1"/>
</dbReference>
<dbReference type="SUPFAM" id="SSF55874">
    <property type="entry name" value="ATPase domain of HSP90 chaperone/DNA topoisomerase II/histidine kinase"/>
    <property type="match status" value="1"/>
</dbReference>
<dbReference type="AlphaFoldDB" id="A0A6C2CXU2"/>
<dbReference type="CDD" id="cd17546">
    <property type="entry name" value="REC_hyHK_CKI1_RcsC-like"/>
    <property type="match status" value="1"/>
</dbReference>
<proteinExistence type="predicted"/>
<dbReference type="PROSITE" id="PS50110">
    <property type="entry name" value="RESPONSE_REGULATORY"/>
    <property type="match status" value="1"/>
</dbReference>
<comment type="function">
    <text evidence="5">Member of the two-component regulatory system BvgS/BvgA. Phosphorylates BvgA via a four-step phosphorelay in response to environmental signals.</text>
</comment>
<dbReference type="CDD" id="cd18774">
    <property type="entry name" value="PDC2_HK_sensor"/>
    <property type="match status" value="1"/>
</dbReference>